<dbReference type="InterPro" id="IPR050222">
    <property type="entry name" value="MATE_MdtK"/>
</dbReference>
<reference evidence="10 11" key="1">
    <citation type="submission" date="2019-03" db="EMBL/GenBank/DDBJ databases">
        <title>Genomic Encyclopedia of Type Strains, Phase IV (KMG-IV): sequencing the most valuable type-strain genomes for metagenomic binning, comparative biology and taxonomic classification.</title>
        <authorList>
            <person name="Goeker M."/>
        </authorList>
    </citation>
    <scope>NUCLEOTIDE SEQUENCE [LARGE SCALE GENOMIC DNA]</scope>
    <source>
        <strain evidence="10 11">DSM 23917</strain>
    </source>
</reference>
<organism evidence="10 11">
    <name type="scientific">Prevotella heparinolytica</name>
    <dbReference type="NCBI Taxonomy" id="28113"/>
    <lineage>
        <taxon>Bacteria</taxon>
        <taxon>Pseudomonadati</taxon>
        <taxon>Bacteroidota</taxon>
        <taxon>Bacteroidia</taxon>
        <taxon>Bacteroidales</taxon>
        <taxon>Bacteroidaceae</taxon>
        <taxon>Bacteroides</taxon>
    </lineage>
</organism>
<dbReference type="GO" id="GO:0006811">
    <property type="term" value="P:monoatomic ion transport"/>
    <property type="evidence" value="ECO:0007669"/>
    <property type="project" value="UniProtKB-KW"/>
</dbReference>
<dbReference type="PANTHER" id="PTHR43298">
    <property type="entry name" value="MULTIDRUG RESISTANCE PROTEIN NORM-RELATED"/>
    <property type="match status" value="1"/>
</dbReference>
<evidence type="ECO:0000256" key="6">
    <source>
        <dbReference type="ARBA" id="ARBA00022989"/>
    </source>
</evidence>
<evidence type="ECO:0000256" key="2">
    <source>
        <dbReference type="ARBA" id="ARBA00022448"/>
    </source>
</evidence>
<accession>A0A2R3MRQ4</accession>
<dbReference type="PIRSF" id="PIRSF006603">
    <property type="entry name" value="DinF"/>
    <property type="match status" value="1"/>
</dbReference>
<evidence type="ECO:0000313" key="10">
    <source>
        <dbReference type="EMBL" id="TCO90290.1"/>
    </source>
</evidence>
<keyword evidence="7" id="KW-0406">Ion transport</keyword>
<dbReference type="AlphaFoldDB" id="A0A2R3MRQ4"/>
<dbReference type="GO" id="GO:0005886">
    <property type="term" value="C:plasma membrane"/>
    <property type="evidence" value="ECO:0007669"/>
    <property type="project" value="UniProtKB-SubCell"/>
</dbReference>
<dbReference type="GO" id="GO:0042910">
    <property type="term" value="F:xenobiotic transmembrane transporter activity"/>
    <property type="evidence" value="ECO:0007669"/>
    <property type="project" value="InterPro"/>
</dbReference>
<evidence type="ECO:0000256" key="5">
    <source>
        <dbReference type="ARBA" id="ARBA00022692"/>
    </source>
</evidence>
<evidence type="ECO:0000256" key="1">
    <source>
        <dbReference type="ARBA" id="ARBA00004651"/>
    </source>
</evidence>
<keyword evidence="6" id="KW-1133">Transmembrane helix</keyword>
<evidence type="ECO:0000256" key="4">
    <source>
        <dbReference type="ARBA" id="ARBA00022475"/>
    </source>
</evidence>
<dbReference type="EMBL" id="SLXB01000017">
    <property type="protein sequence ID" value="TCO90290.1"/>
    <property type="molecule type" value="Genomic_DNA"/>
</dbReference>
<dbReference type="NCBIfam" id="TIGR00797">
    <property type="entry name" value="matE"/>
    <property type="match status" value="1"/>
</dbReference>
<evidence type="ECO:0000256" key="9">
    <source>
        <dbReference type="ARBA" id="ARBA00031636"/>
    </source>
</evidence>
<gene>
    <name evidence="10" type="ORF">EV202_11718</name>
</gene>
<dbReference type="KEGG" id="bhf:C3V43_07815"/>
<protein>
    <recommendedName>
        <fullName evidence="9">Multidrug-efflux transporter</fullName>
    </recommendedName>
</protein>
<keyword evidence="2" id="KW-0813">Transport</keyword>
<evidence type="ECO:0000256" key="8">
    <source>
        <dbReference type="ARBA" id="ARBA00023136"/>
    </source>
</evidence>
<evidence type="ECO:0000256" key="3">
    <source>
        <dbReference type="ARBA" id="ARBA00022449"/>
    </source>
</evidence>
<name>A0A2R3MRQ4_9BACE</name>
<dbReference type="PANTHER" id="PTHR43298:SF2">
    <property type="entry name" value="FMN_FAD EXPORTER YEEO-RELATED"/>
    <property type="match status" value="1"/>
</dbReference>
<dbReference type="GO" id="GO:0015297">
    <property type="term" value="F:antiporter activity"/>
    <property type="evidence" value="ECO:0007669"/>
    <property type="project" value="UniProtKB-KW"/>
</dbReference>
<evidence type="ECO:0000256" key="7">
    <source>
        <dbReference type="ARBA" id="ARBA00023065"/>
    </source>
</evidence>
<dbReference type="GeneID" id="94548343"/>
<keyword evidence="3" id="KW-0050">Antiport</keyword>
<dbReference type="CDD" id="cd13131">
    <property type="entry name" value="MATE_NorM_like"/>
    <property type="match status" value="1"/>
</dbReference>
<dbReference type="InterPro" id="IPR002528">
    <property type="entry name" value="MATE_fam"/>
</dbReference>
<dbReference type="Pfam" id="PF01554">
    <property type="entry name" value="MatE"/>
    <property type="match status" value="2"/>
</dbReference>
<evidence type="ECO:0000313" key="11">
    <source>
        <dbReference type="Proteomes" id="UP000295600"/>
    </source>
</evidence>
<sequence>MGRFFDTYKCHYKALIALGLPIVIGQLGVIVLGFADTLMIGHHSTAELGAASFVNNMFALCIVFSMGFSYGLTPVVGGYYGNRRFAEAGQALRCSLTANVLVALLLTCIMTVLYFNIERLGQPVELLPLIKPYYLTQLASLVFVMLFYGFKQFTDGITDTKTAMWILLGGNALNIAGNYILINGKLGFAEMGLLGAGISTLFSRIVMVVVFAMIVFRSRRFIRYKIGFVRLGWSVPMFRRLNALGWPVGLQMGMETASFNLSTIMVGWLGTYALASHQIMLTISQFTFMMYYGMGAAVAVRVSNFKGQGDAPNVRHATYAGFHLTLCMAVVLLSIVFALRGQLGGWFTDNAEVSVMVASLFLPFLIYQFGDGLQINFANALRGISDVKPMMVIAFIAYFVISLPVGYLCGFVLDWGLVGVWMAFPFGLTSAGVMLWLRFRQKTRLL</sequence>
<dbReference type="Proteomes" id="UP000295600">
    <property type="component" value="Unassembled WGS sequence"/>
</dbReference>
<keyword evidence="8" id="KW-0472">Membrane</keyword>
<proteinExistence type="predicted"/>
<dbReference type="InterPro" id="IPR048279">
    <property type="entry name" value="MdtK-like"/>
</dbReference>
<dbReference type="RefSeq" id="WP_106069320.1">
    <property type="nucleotide sequence ID" value="NZ_CALZWP010000011.1"/>
</dbReference>
<comment type="subcellular location">
    <subcellularLocation>
        <location evidence="1">Cell membrane</location>
        <topology evidence="1">Multi-pass membrane protein</topology>
    </subcellularLocation>
</comment>
<keyword evidence="5" id="KW-0812">Transmembrane</keyword>
<comment type="caution">
    <text evidence="10">The sequence shown here is derived from an EMBL/GenBank/DDBJ whole genome shotgun (WGS) entry which is preliminary data.</text>
</comment>
<keyword evidence="4" id="KW-1003">Cell membrane</keyword>